<dbReference type="Proteomes" id="UP000285060">
    <property type="component" value="Unassembled WGS sequence"/>
</dbReference>
<keyword evidence="3" id="KW-1185">Reference proteome</keyword>
<sequence length="330" mass="37543">MGYTRYTNAERKKFIEGFDPALITSKGYAKANNIDWKTWRNWLACLHGILTKPCNGKKHTLGGQGRKESLPFASELLAFMNDVRDGEHFLTHGHLITFIKTHHKEWLDQYLATKKNDDRAYHSLLKLCQRFSTRHRYSQQVPSPTKVSQSVLQETKTAFAAAFWSKFRDTAPCDIINIDETAVYYDMPPAKTLAKVGGSSKVDKSEKHSDRLTAVMSVRSNDEKLPNLFILKGQPGGSIDKRELPTFPPGHMYVVQENAWMDTRVWEFYLTELLKYEIDGPSVIIADNLDCHVSDESYEIIMSQPFSILQPLPKNSNSVCQPLDVGVMGH</sequence>
<feature type="domain" description="DDE-1" evidence="1">
    <location>
        <begin position="210"/>
        <end position="328"/>
    </location>
</feature>
<dbReference type="VEuPathDB" id="FungiDB:H310_09721"/>
<evidence type="ECO:0000259" key="1">
    <source>
        <dbReference type="Pfam" id="PF03184"/>
    </source>
</evidence>
<dbReference type="InterPro" id="IPR050863">
    <property type="entry name" value="CenT-Element_Derived"/>
</dbReference>
<evidence type="ECO:0000313" key="2">
    <source>
        <dbReference type="EMBL" id="RHY27050.1"/>
    </source>
</evidence>
<gene>
    <name evidence="2" type="ORF">DYB32_007085</name>
</gene>
<dbReference type="InterPro" id="IPR004875">
    <property type="entry name" value="DDE_SF_endonuclease_dom"/>
</dbReference>
<dbReference type="PANTHER" id="PTHR19303:SF57">
    <property type="entry name" value="HTH CENPB-TYPE DOMAIN-CONTAINING PROTEIN"/>
    <property type="match status" value="1"/>
</dbReference>
<accession>A0A3R6Y578</accession>
<evidence type="ECO:0000313" key="3">
    <source>
        <dbReference type="Proteomes" id="UP000285060"/>
    </source>
</evidence>
<dbReference type="GO" id="GO:0005634">
    <property type="term" value="C:nucleus"/>
    <property type="evidence" value="ECO:0007669"/>
    <property type="project" value="TreeGrafter"/>
</dbReference>
<dbReference type="GO" id="GO:0003677">
    <property type="term" value="F:DNA binding"/>
    <property type="evidence" value="ECO:0007669"/>
    <property type="project" value="TreeGrafter"/>
</dbReference>
<dbReference type="Pfam" id="PF03184">
    <property type="entry name" value="DDE_1"/>
    <property type="match status" value="1"/>
</dbReference>
<dbReference type="PANTHER" id="PTHR19303">
    <property type="entry name" value="TRANSPOSON"/>
    <property type="match status" value="1"/>
</dbReference>
<proteinExistence type="predicted"/>
<name>A0A3R6Y578_9STRA</name>
<dbReference type="EMBL" id="QUSY01000854">
    <property type="protein sequence ID" value="RHY27050.1"/>
    <property type="molecule type" value="Genomic_DNA"/>
</dbReference>
<organism evidence="2 3">
    <name type="scientific">Aphanomyces invadans</name>
    <dbReference type="NCBI Taxonomy" id="157072"/>
    <lineage>
        <taxon>Eukaryota</taxon>
        <taxon>Sar</taxon>
        <taxon>Stramenopiles</taxon>
        <taxon>Oomycota</taxon>
        <taxon>Saprolegniomycetes</taxon>
        <taxon>Saprolegniales</taxon>
        <taxon>Verrucalvaceae</taxon>
        <taxon>Aphanomyces</taxon>
    </lineage>
</organism>
<reference evidence="2 3" key="1">
    <citation type="submission" date="2018-08" db="EMBL/GenBank/DDBJ databases">
        <title>Aphanomyces genome sequencing and annotation.</title>
        <authorList>
            <person name="Minardi D."/>
            <person name="Oidtmann B."/>
            <person name="Van Der Giezen M."/>
            <person name="Studholme D.J."/>
        </authorList>
    </citation>
    <scope>NUCLEOTIDE SEQUENCE [LARGE SCALE GENOMIC DNA]</scope>
    <source>
        <strain evidence="2 3">NJM0002</strain>
    </source>
</reference>
<dbReference type="AlphaFoldDB" id="A0A3R6Y578"/>
<protein>
    <recommendedName>
        <fullName evidence="1">DDE-1 domain-containing protein</fullName>
    </recommendedName>
</protein>
<comment type="caution">
    <text evidence="2">The sequence shown here is derived from an EMBL/GenBank/DDBJ whole genome shotgun (WGS) entry which is preliminary data.</text>
</comment>